<dbReference type="AlphaFoldDB" id="A0AAX6BED5"/>
<organism evidence="1 2">
    <name type="scientific">Priestia megaterium</name>
    <name type="common">Bacillus megaterium</name>
    <dbReference type="NCBI Taxonomy" id="1404"/>
    <lineage>
        <taxon>Bacteria</taxon>
        <taxon>Bacillati</taxon>
        <taxon>Bacillota</taxon>
        <taxon>Bacilli</taxon>
        <taxon>Bacillales</taxon>
        <taxon>Bacillaceae</taxon>
        <taxon>Priestia</taxon>
    </lineage>
</organism>
<comment type="caution">
    <text evidence="1">The sequence shown here is derived from an EMBL/GenBank/DDBJ whole genome shotgun (WGS) entry which is preliminary data.</text>
</comment>
<gene>
    <name evidence="1" type="ORF">ShirakiTB12_05630</name>
</gene>
<sequence>MPFNQQLETATYVKLTFILPMKKIRTSWILRSDFPSTNILLFILNESCQFDEDNQDAAAF</sequence>
<reference evidence="1" key="1">
    <citation type="journal article" date="2024" name="Appl Microbiol">
        <title>Effect of kuratsuki Bacillus and Priestia on Taste of Sake.</title>
        <authorList>
            <person name="Kobayashi K."/>
            <person name="Nishida H."/>
        </authorList>
    </citation>
    <scope>NUCLEOTIDE SEQUENCE</scope>
    <source>
        <strain evidence="1">B-12</strain>
    </source>
</reference>
<name>A0AAX6BED5_PRIMG</name>
<protein>
    <submittedName>
        <fullName evidence="1">Uncharacterized protein</fullName>
    </submittedName>
</protein>
<dbReference type="Proteomes" id="UP001165240">
    <property type="component" value="Unassembled WGS sequence"/>
</dbReference>
<evidence type="ECO:0000313" key="2">
    <source>
        <dbReference type="Proteomes" id="UP001165240"/>
    </source>
</evidence>
<accession>A0AAX6BED5</accession>
<evidence type="ECO:0000313" key="1">
    <source>
        <dbReference type="EMBL" id="GMG72095.1"/>
    </source>
</evidence>
<dbReference type="EMBL" id="BSYK01000001">
    <property type="protein sequence ID" value="GMG72095.1"/>
    <property type="molecule type" value="Genomic_DNA"/>
</dbReference>
<proteinExistence type="predicted"/>